<evidence type="ECO:0000313" key="2">
    <source>
        <dbReference type="EMBL" id="TRZ15500.1"/>
    </source>
</evidence>
<evidence type="ECO:0000313" key="3">
    <source>
        <dbReference type="Proteomes" id="UP000796761"/>
    </source>
</evidence>
<dbReference type="InterPro" id="IPR000477">
    <property type="entry name" value="RT_dom"/>
</dbReference>
<gene>
    <name evidence="2" type="ORF">HGM15179_011611</name>
</gene>
<dbReference type="AlphaFoldDB" id="A0A8K1LIM8"/>
<dbReference type="Pfam" id="PF00078">
    <property type="entry name" value="RVT_1"/>
    <property type="match status" value="1"/>
</dbReference>
<sequence>MVQQQSCDVFAIMEMWWGDSHSWSAALDGYKLFRRDRKGRRGEGVALYIKEVFDAIGDLPGGCSKGFGCFYLDCSKAFDTVSHSTPLEKLAAQGLDRSTLGWVRNWLDGPESGGGWCCIQLGTVTSGVPQGSVLGPALLNIFIDDMDEGIESSISKLAHNTKLGTCIDLLEGRRALQRDLEWLDGWAESNKMQFNRSKCWVLHFGHNTPCNVIGWGQCGCAQAERDLGVLVTAAEHEPAECPGGQEGQWLAWIRNGGASRSREFISPLYLALNGINREGHDFQVLGENPLYSVLPL</sequence>
<dbReference type="InterPro" id="IPR036691">
    <property type="entry name" value="Endo/exonu/phosph_ase_sf"/>
</dbReference>
<accession>A0A8K1LIM8</accession>
<reference evidence="2" key="1">
    <citation type="submission" date="2019-04" db="EMBL/GenBank/DDBJ databases">
        <title>Genome assembly of Zosterops borbonicus 15179.</title>
        <authorList>
            <person name="Leroy T."/>
            <person name="Anselmetti Y."/>
            <person name="Tilak M.-K."/>
            <person name="Nabholz B."/>
        </authorList>
    </citation>
    <scope>NUCLEOTIDE SEQUENCE</scope>
    <source>
        <strain evidence="2">HGM_15179</strain>
        <tissue evidence="2">Muscle</tissue>
    </source>
</reference>
<dbReference type="OrthoDB" id="10056483at2759"/>
<dbReference type="PROSITE" id="PS50878">
    <property type="entry name" value="RT_POL"/>
    <property type="match status" value="1"/>
</dbReference>
<name>A0A8K1LIM8_9PASS</name>
<dbReference type="Gene3D" id="3.60.10.10">
    <property type="entry name" value="Endonuclease/exonuclease/phosphatase"/>
    <property type="match status" value="1"/>
</dbReference>
<keyword evidence="3" id="KW-1185">Reference proteome</keyword>
<dbReference type="SUPFAM" id="SSF56672">
    <property type="entry name" value="DNA/RNA polymerases"/>
    <property type="match status" value="1"/>
</dbReference>
<dbReference type="PANTHER" id="PTHR33332">
    <property type="entry name" value="REVERSE TRANSCRIPTASE DOMAIN-CONTAINING PROTEIN"/>
    <property type="match status" value="1"/>
</dbReference>
<proteinExistence type="predicted"/>
<dbReference type="InterPro" id="IPR043502">
    <property type="entry name" value="DNA/RNA_pol_sf"/>
</dbReference>
<dbReference type="EMBL" id="SWJQ01000366">
    <property type="protein sequence ID" value="TRZ15500.1"/>
    <property type="molecule type" value="Genomic_DNA"/>
</dbReference>
<dbReference type="Proteomes" id="UP000796761">
    <property type="component" value="Unassembled WGS sequence"/>
</dbReference>
<organism evidence="2 3">
    <name type="scientific">Zosterops borbonicus</name>
    <dbReference type="NCBI Taxonomy" id="364589"/>
    <lineage>
        <taxon>Eukaryota</taxon>
        <taxon>Metazoa</taxon>
        <taxon>Chordata</taxon>
        <taxon>Craniata</taxon>
        <taxon>Vertebrata</taxon>
        <taxon>Euteleostomi</taxon>
        <taxon>Archelosauria</taxon>
        <taxon>Archosauria</taxon>
        <taxon>Dinosauria</taxon>
        <taxon>Saurischia</taxon>
        <taxon>Theropoda</taxon>
        <taxon>Coelurosauria</taxon>
        <taxon>Aves</taxon>
        <taxon>Neognathae</taxon>
        <taxon>Neoaves</taxon>
        <taxon>Telluraves</taxon>
        <taxon>Australaves</taxon>
        <taxon>Passeriformes</taxon>
        <taxon>Sylvioidea</taxon>
        <taxon>Zosteropidae</taxon>
        <taxon>Zosterops</taxon>
    </lineage>
</organism>
<feature type="domain" description="Reverse transcriptase" evidence="1">
    <location>
        <begin position="1"/>
        <end position="217"/>
    </location>
</feature>
<evidence type="ECO:0000259" key="1">
    <source>
        <dbReference type="PROSITE" id="PS50878"/>
    </source>
</evidence>
<comment type="caution">
    <text evidence="2">The sequence shown here is derived from an EMBL/GenBank/DDBJ whole genome shotgun (WGS) entry which is preliminary data.</text>
</comment>
<protein>
    <recommendedName>
        <fullName evidence="1">Reverse transcriptase domain-containing protein</fullName>
    </recommendedName>
</protein>